<dbReference type="Proteomes" id="UP001295684">
    <property type="component" value="Unassembled WGS sequence"/>
</dbReference>
<dbReference type="AlphaFoldDB" id="A0AAD1Y9H5"/>
<feature type="region of interest" description="Disordered" evidence="2">
    <location>
        <begin position="667"/>
        <end position="687"/>
    </location>
</feature>
<feature type="compositionally biased region" description="Polar residues" evidence="2">
    <location>
        <begin position="553"/>
        <end position="567"/>
    </location>
</feature>
<gene>
    <name evidence="3" type="ORF">ECRASSUSDP1_LOCUS28684</name>
</gene>
<feature type="coiled-coil region" evidence="1">
    <location>
        <begin position="454"/>
        <end position="481"/>
    </location>
</feature>
<reference evidence="3" key="1">
    <citation type="submission" date="2023-07" db="EMBL/GenBank/DDBJ databases">
        <authorList>
            <consortium name="AG Swart"/>
            <person name="Singh M."/>
            <person name="Singh A."/>
            <person name="Seah K."/>
            <person name="Emmerich C."/>
        </authorList>
    </citation>
    <scope>NUCLEOTIDE SEQUENCE</scope>
    <source>
        <strain evidence="3">DP1</strain>
    </source>
</reference>
<evidence type="ECO:0000313" key="4">
    <source>
        <dbReference type="Proteomes" id="UP001295684"/>
    </source>
</evidence>
<comment type="caution">
    <text evidence="3">The sequence shown here is derived from an EMBL/GenBank/DDBJ whole genome shotgun (WGS) entry which is preliminary data.</text>
</comment>
<evidence type="ECO:0000256" key="2">
    <source>
        <dbReference type="SAM" id="MobiDB-lite"/>
    </source>
</evidence>
<proteinExistence type="predicted"/>
<dbReference type="Gene3D" id="1.10.287.1490">
    <property type="match status" value="1"/>
</dbReference>
<keyword evidence="4" id="KW-1185">Reference proteome</keyword>
<feature type="compositionally biased region" description="Basic and acidic residues" evidence="2">
    <location>
        <begin position="569"/>
        <end position="578"/>
    </location>
</feature>
<feature type="region of interest" description="Disordered" evidence="2">
    <location>
        <begin position="553"/>
        <end position="578"/>
    </location>
</feature>
<accession>A0AAD1Y9H5</accession>
<protein>
    <submittedName>
        <fullName evidence="3">Uncharacterized protein</fullName>
    </submittedName>
</protein>
<dbReference type="EMBL" id="CAMPGE010029577">
    <property type="protein sequence ID" value="CAI2387057.1"/>
    <property type="molecule type" value="Genomic_DNA"/>
</dbReference>
<evidence type="ECO:0000256" key="1">
    <source>
        <dbReference type="SAM" id="Coils"/>
    </source>
</evidence>
<keyword evidence="1" id="KW-0175">Coiled coil</keyword>
<sequence length="759" mass="86627">MSFYSPSQSFSSQRSCMQSSKMNSSRASSLFGSRSTEPIDYEFALKVPTMSLSPTCAGGEMLKLRFNTQSNIHDVVLEADEVNPTPGVGTEVVFYSKVKIHTIMSFDCKTPQEKMVKITLQDCSHGNPVDICHTRLDLAESIKECMQDKITTVVENLDFAKNMGRMCLHITPKKLVLRDKVNMALAKPPVHTPISRMPTSPHKTPHRVFQENNDRENTHRESTHSEVDMFSRSNLRRKTSTGAKENWNDVSFCPPEEEPLEEDLSEGQCHYKTDRKKRSSSQITFKKPQGMGKIKPNGRPSQIIMRNEFDLTNKNDPLGRKGGSSIRSVIEDSVSKISGSDSVSNAFNNSIFTSGTKKAKKLKVRNMKDRYTREKNLTKTSKAPMDYQLHEPSRNLYKDLSEADRINKLSCTASESGLSVSENSMVSSVSSIPNFCEKDIVKNEDDKIEFVNKYQQAKSKEKKYRKELKVLKLERKQLQLKTEDVDQHLKEESHKIIDKAMAKINDKIEKSGGRPKMNKLLAKNLIGPLLSLCMADQERSDMIIELIRNGQNDGAASAHSVTPTKSVRSTKDNGKSKSEIEKLQKKIKKLETENKALRFDVNENSRLFEEQSCSLADERKRMKKVQKQLDSIHEEDKKEKEGINSKISNYKTRIVFLESQVEELDKKNKEFESKKKKDKKEQKTKISKIKEEKGAVEKKLNNLREKFEDLIENEKALKDEIELKNQSISNLDTQVKDLEAKLVELKTDLADKMYELEIK</sequence>
<feature type="region of interest" description="Disordered" evidence="2">
    <location>
        <begin position="257"/>
        <end position="300"/>
    </location>
</feature>
<organism evidence="3 4">
    <name type="scientific">Euplotes crassus</name>
    <dbReference type="NCBI Taxonomy" id="5936"/>
    <lineage>
        <taxon>Eukaryota</taxon>
        <taxon>Sar</taxon>
        <taxon>Alveolata</taxon>
        <taxon>Ciliophora</taxon>
        <taxon>Intramacronucleata</taxon>
        <taxon>Spirotrichea</taxon>
        <taxon>Hypotrichia</taxon>
        <taxon>Euplotida</taxon>
        <taxon>Euplotidae</taxon>
        <taxon>Moneuplotes</taxon>
    </lineage>
</organism>
<evidence type="ECO:0000313" key="3">
    <source>
        <dbReference type="EMBL" id="CAI2387057.1"/>
    </source>
</evidence>
<name>A0AAD1Y9H5_EUPCR</name>